<dbReference type="Proteomes" id="UP001519325">
    <property type="component" value="Unassembled WGS sequence"/>
</dbReference>
<evidence type="ECO:0000256" key="2">
    <source>
        <dbReference type="ARBA" id="ARBA00010617"/>
    </source>
</evidence>
<organism evidence="7 8">
    <name type="scientific">Nocardia goodfellowii</name>
    <dbReference type="NCBI Taxonomy" id="882446"/>
    <lineage>
        <taxon>Bacteria</taxon>
        <taxon>Bacillati</taxon>
        <taxon>Actinomycetota</taxon>
        <taxon>Actinomycetes</taxon>
        <taxon>Mycobacteriales</taxon>
        <taxon>Nocardiaceae</taxon>
        <taxon>Nocardia</taxon>
    </lineage>
</organism>
<evidence type="ECO:0000256" key="3">
    <source>
        <dbReference type="ARBA" id="ARBA00022676"/>
    </source>
</evidence>
<dbReference type="InterPro" id="IPR036396">
    <property type="entry name" value="Cyt_P450_sf"/>
</dbReference>
<keyword evidence="8" id="KW-1185">Reference proteome</keyword>
<keyword evidence="4" id="KW-0808">Transferase</keyword>
<reference evidence="7 8" key="1">
    <citation type="submission" date="2021-03" db="EMBL/GenBank/DDBJ databases">
        <title>Sequencing the genomes of 1000 actinobacteria strains.</title>
        <authorList>
            <person name="Klenk H.-P."/>
        </authorList>
    </citation>
    <scope>NUCLEOTIDE SEQUENCE [LARGE SCALE GENOMIC DNA]</scope>
    <source>
        <strain evidence="7 8">DSM 45516</strain>
    </source>
</reference>
<dbReference type="SUPFAM" id="SSF48264">
    <property type="entry name" value="Cytochrome P450"/>
    <property type="match status" value="1"/>
</dbReference>
<dbReference type="PROSITE" id="PS00086">
    <property type="entry name" value="CYTOCHROME_P450"/>
    <property type="match status" value="1"/>
</dbReference>
<protein>
    <submittedName>
        <fullName evidence="7">Cytochrome P450/glycosyltransferase involved in cell wall biosynthesis</fullName>
    </submittedName>
</protein>
<name>A0ABS4QRF2_9NOCA</name>
<dbReference type="PRINTS" id="PR00463">
    <property type="entry name" value="EP450I"/>
</dbReference>
<keyword evidence="3" id="KW-0328">Glycosyltransferase</keyword>
<feature type="domain" description="Glycosyltransferase subfamily 4-like N-terminal" evidence="6">
    <location>
        <begin position="14"/>
        <end position="209"/>
    </location>
</feature>
<dbReference type="InterPro" id="IPR001128">
    <property type="entry name" value="Cyt_P450"/>
</dbReference>
<dbReference type="InterPro" id="IPR002401">
    <property type="entry name" value="Cyt_P450_E_grp-I"/>
</dbReference>
<dbReference type="PANTHER" id="PTHR24305">
    <property type="entry name" value="CYTOCHROME P450"/>
    <property type="match status" value="1"/>
</dbReference>
<evidence type="ECO:0000313" key="8">
    <source>
        <dbReference type="Proteomes" id="UP001519325"/>
    </source>
</evidence>
<gene>
    <name evidence="7" type="ORF">BJ987_007014</name>
</gene>
<feature type="compositionally biased region" description="Polar residues" evidence="5">
    <location>
        <begin position="271"/>
        <end position="281"/>
    </location>
</feature>
<dbReference type="RefSeq" id="WP_209897282.1">
    <property type="nucleotide sequence ID" value="NZ_JAGGMR010000001.1"/>
</dbReference>
<dbReference type="Gene3D" id="1.10.630.10">
    <property type="entry name" value="Cytochrome P450"/>
    <property type="match status" value="1"/>
</dbReference>
<evidence type="ECO:0000259" key="6">
    <source>
        <dbReference type="Pfam" id="PF13439"/>
    </source>
</evidence>
<feature type="compositionally biased region" description="Polar residues" evidence="5">
    <location>
        <begin position="303"/>
        <end position="316"/>
    </location>
</feature>
<dbReference type="Gene3D" id="3.40.50.2000">
    <property type="entry name" value="Glycogen Phosphorylase B"/>
    <property type="match status" value="2"/>
</dbReference>
<evidence type="ECO:0000256" key="1">
    <source>
        <dbReference type="ARBA" id="ARBA00001971"/>
    </source>
</evidence>
<feature type="compositionally biased region" description="Polar residues" evidence="5">
    <location>
        <begin position="243"/>
        <end position="264"/>
    </location>
</feature>
<dbReference type="Pfam" id="PF13439">
    <property type="entry name" value="Glyco_transf_4"/>
    <property type="match status" value="1"/>
</dbReference>
<evidence type="ECO:0000256" key="4">
    <source>
        <dbReference type="ARBA" id="ARBA00022679"/>
    </source>
</evidence>
<dbReference type="InterPro" id="IPR017972">
    <property type="entry name" value="Cyt_P450_CS"/>
</dbReference>
<dbReference type="SUPFAM" id="SSF53756">
    <property type="entry name" value="UDP-Glycosyltransferase/glycogen phosphorylase"/>
    <property type="match status" value="2"/>
</dbReference>
<dbReference type="EMBL" id="JAGGMR010000001">
    <property type="protein sequence ID" value="MBP2194113.1"/>
    <property type="molecule type" value="Genomic_DNA"/>
</dbReference>
<comment type="similarity">
    <text evidence="2">Belongs to the cytochrome P450 family.</text>
</comment>
<proteinExistence type="inferred from homology"/>
<dbReference type="InterPro" id="IPR050121">
    <property type="entry name" value="Cytochrome_P450_monoxygenase"/>
</dbReference>
<feature type="region of interest" description="Disordered" evidence="5">
    <location>
        <begin position="218"/>
        <end position="334"/>
    </location>
</feature>
<dbReference type="PANTHER" id="PTHR24305:SF166">
    <property type="entry name" value="CYTOCHROME P450 12A4, MITOCHONDRIAL-RELATED"/>
    <property type="match status" value="1"/>
</dbReference>
<evidence type="ECO:0000256" key="5">
    <source>
        <dbReference type="SAM" id="MobiDB-lite"/>
    </source>
</evidence>
<dbReference type="Pfam" id="PF00067">
    <property type="entry name" value="p450"/>
    <property type="match status" value="1"/>
</dbReference>
<evidence type="ECO:0000313" key="7">
    <source>
        <dbReference type="EMBL" id="MBP2194113.1"/>
    </source>
</evidence>
<comment type="caution">
    <text evidence="7">The sequence shown here is derived from an EMBL/GenBank/DDBJ whole genome shotgun (WGS) entry which is preliminary data.</text>
</comment>
<dbReference type="Pfam" id="PF13692">
    <property type="entry name" value="Glyco_trans_1_4"/>
    <property type="match status" value="1"/>
</dbReference>
<sequence>MHIALFSDFHPATIGGIQSSMRAQRRGLERLGHRVTVFTAPTPESTEPDPDVVVLSAVAGLCVNGFAVVGPTRTNNRAIDAEFAARGPIDVVHLHTTYGVAIAGLRAARRHGIPVVQTIHSRDDAFIEHTSPVPYLSALLLRAVHGSFVPHRGAMPRRAESRAARHAWRTMIGQARAADRVIVPSAHFAGLLRAHGFDRPLIVLSNGVADEPLDRALGLRPSAEVPDRPGGTRSTELADGTASDANAGSAASRSGDTASQNNAGSAAIEFSGTTPQKNGGSTAIGPDDTTSQNDTWSAAIEFSGTTSQNNAGSTTIGPGGTASEDAKSAAIKPGRADGPRAGFLRVLWCGRFSPEKRLLEAIEAVGLVPTCTLNIYGTGDLSERARAAIEAAGIGDRVQLCGGVSQDECLAAMAEHDVLLFPSCGFDTQGMALLEAVAMGLPVVYCDPDLAESVPEGGGVCTADPSVAAIAATLRELADDPAVLTPMRKILAVHADSARQSRLTGRLVEVYKDLLSDLSPIESELPVHQNIPTAPHRLPLVGHSLIVLRDALTFVKSLSALGPIVRVYLGPRPAYVLTTPELVRSVGLGEAGNFHREELRETMQEVIRAASNVLSGEPHTVRRRMIAPALRQRRINEYAVTAADSANKWAERLPAGRELDLVEEAHELVLDIISSTLFTADFTAAAKHQVRQNIPWLLEQVIVRAAIPEPVRRLRFVANRRFSAKAARLRAEVGAVVAEYRRTDREFPDVASALVRHVDPETGARLTDAEVVDELLLMLAAGVGSTASILAWVWHEVLSHPDVEAELRRELADFVGPGPVRPDHVTTLPYLRLVIQETLRYWAPWVSTHTADGPITLGGVTLPDGAMIVYSPYLIHHSEHYYPAPENFDPDRWFPGRVEEIDKKAVLPFGIGARHCPGNTFALMTITLCTAALFSTWRPVPEPGRTVEPKTRDFVPTPNRLPVRLRRAR</sequence>
<dbReference type="PRINTS" id="PR00385">
    <property type="entry name" value="P450"/>
</dbReference>
<accession>A0ABS4QRF2</accession>
<dbReference type="InterPro" id="IPR028098">
    <property type="entry name" value="Glyco_trans_4-like_N"/>
</dbReference>
<comment type="cofactor">
    <cofactor evidence="1">
        <name>heme</name>
        <dbReference type="ChEBI" id="CHEBI:30413"/>
    </cofactor>
</comment>